<evidence type="ECO:0000256" key="6">
    <source>
        <dbReference type="RuleBase" id="RU000682"/>
    </source>
</evidence>
<dbReference type="Gene3D" id="1.10.10.60">
    <property type="entry name" value="Homeodomain-like"/>
    <property type="match status" value="1"/>
</dbReference>
<dbReference type="PROSITE" id="PS50071">
    <property type="entry name" value="HOMEOBOX_2"/>
    <property type="match status" value="1"/>
</dbReference>
<keyword evidence="9" id="KW-1185">Reference proteome</keyword>
<dbReference type="SUPFAM" id="SSF46689">
    <property type="entry name" value="Homeodomain-like"/>
    <property type="match status" value="1"/>
</dbReference>
<dbReference type="InterPro" id="IPR017970">
    <property type="entry name" value="Homeobox_CS"/>
</dbReference>
<dbReference type="PANTHER" id="PTHR24329:SF543">
    <property type="entry name" value="FI01017P-RELATED"/>
    <property type="match status" value="1"/>
</dbReference>
<evidence type="ECO:0000256" key="2">
    <source>
        <dbReference type="ARBA" id="ARBA00023125"/>
    </source>
</evidence>
<proteinExistence type="predicted"/>
<accession>A0AA85KG13</accession>
<evidence type="ECO:0000256" key="5">
    <source>
        <dbReference type="PROSITE-ProRule" id="PRU00108"/>
    </source>
</evidence>
<dbReference type="Pfam" id="PF00046">
    <property type="entry name" value="Homeodomain"/>
    <property type="match status" value="1"/>
</dbReference>
<reference evidence="10" key="2">
    <citation type="submission" date="2023-11" db="UniProtKB">
        <authorList>
            <consortium name="WormBaseParasite"/>
        </authorList>
    </citation>
    <scope>IDENTIFICATION</scope>
</reference>
<name>A0AA85KG13_TRIRE</name>
<evidence type="ECO:0000256" key="7">
    <source>
        <dbReference type="SAM" id="MobiDB-lite"/>
    </source>
</evidence>
<keyword evidence="2 5" id="KW-0238">DNA-binding</keyword>
<dbReference type="InterPro" id="IPR001356">
    <property type="entry name" value="HD"/>
</dbReference>
<feature type="compositionally biased region" description="Pro residues" evidence="7">
    <location>
        <begin position="111"/>
        <end position="120"/>
    </location>
</feature>
<feature type="DNA-binding region" description="Homeobox" evidence="5">
    <location>
        <begin position="631"/>
        <end position="690"/>
    </location>
</feature>
<dbReference type="InterPro" id="IPR009057">
    <property type="entry name" value="Homeodomain-like_sf"/>
</dbReference>
<dbReference type="PROSITE" id="PS00027">
    <property type="entry name" value="HOMEOBOX_1"/>
    <property type="match status" value="1"/>
</dbReference>
<feature type="compositionally biased region" description="Polar residues" evidence="7">
    <location>
        <begin position="86"/>
        <end position="108"/>
    </location>
</feature>
<reference evidence="9" key="1">
    <citation type="submission" date="2022-06" db="EMBL/GenBank/DDBJ databases">
        <authorList>
            <person name="Berger JAMES D."/>
            <person name="Berger JAMES D."/>
        </authorList>
    </citation>
    <scope>NUCLEOTIDE SEQUENCE [LARGE SCALE GENOMIC DNA]</scope>
</reference>
<protein>
    <recommendedName>
        <fullName evidence="8">Homeobox domain-containing protein</fullName>
    </recommendedName>
</protein>
<dbReference type="CDD" id="cd00086">
    <property type="entry name" value="homeodomain"/>
    <property type="match status" value="1"/>
</dbReference>
<dbReference type="AlphaFoldDB" id="A0AA85KG13"/>
<organism evidence="9 10">
    <name type="scientific">Trichobilharzia regenti</name>
    <name type="common">Nasal bird schistosome</name>
    <dbReference type="NCBI Taxonomy" id="157069"/>
    <lineage>
        <taxon>Eukaryota</taxon>
        <taxon>Metazoa</taxon>
        <taxon>Spiralia</taxon>
        <taxon>Lophotrochozoa</taxon>
        <taxon>Platyhelminthes</taxon>
        <taxon>Trematoda</taxon>
        <taxon>Digenea</taxon>
        <taxon>Strigeidida</taxon>
        <taxon>Schistosomatoidea</taxon>
        <taxon>Schistosomatidae</taxon>
        <taxon>Trichobilharzia</taxon>
    </lineage>
</organism>
<feature type="region of interest" description="Disordered" evidence="7">
    <location>
        <begin position="86"/>
        <end position="124"/>
    </location>
</feature>
<dbReference type="GO" id="GO:0005634">
    <property type="term" value="C:nucleus"/>
    <property type="evidence" value="ECO:0007669"/>
    <property type="project" value="UniProtKB-SubCell"/>
</dbReference>
<evidence type="ECO:0000256" key="4">
    <source>
        <dbReference type="ARBA" id="ARBA00023242"/>
    </source>
</evidence>
<dbReference type="SMART" id="SM00389">
    <property type="entry name" value="HOX"/>
    <property type="match status" value="1"/>
</dbReference>
<sequence>MVTPNIYPMKPYPSTTLCSQINYQSTGIGHSEFNYGYQDSSHITTNNIINNNVNNSNSSNYEHGNNNTFTHFDFLLHNPLNGSLISQSQQPASTNGPGVSLFTENDNGNRPLPPLPPPPTTTTTTTAAVSSNFSRWITTSSSVGCLYSSNGKLSFENHQETDEFKQTFPLSNNNHNNNDNIETLNVQQSSQNHAYLENSLLLTGVSDYSTTSDCIDRHTSHLKSKEIKEVTKSAYTTLNGTNQEGSLIPLINPAVWNSTNWKHLAAIAQNSCQQTINTPLAYNQMLITSNSHNDRSMNMKVDSVEDMIQSKTLLSHQISTQNNNLPVLPSVNYPAVTNSQLSGYFTKNSKPSPDFNKIALLPSLLGDHSYPSASLTSLDNSESIFKRNFNCYENNIFQYTTTSIPTNVTNSEVIQAHNNFTLDASFRNFHQDCEKQLPNDFNSEDTNNSHQNRIKLLENNHSQRCIEDISVNLMLNDQCSIDVSNFIETSNNHREIDKVSDDSQYKIHPDELMLQSLTSKYGSVVNNDFSKPHVPFSFNPAPINNHLYYNTMTTNSNESDSYEDELSINPYHDGNFSVKTSNHTKNDISKPVNLDNSGMTIQHSTGNTLQPSPVLSNLCLSITNLHEKRKQRRIRTTFTSFQLKELEKAFQETHYPDIYTREDLALRIDLTEARVQVWFQNRRAKFRKTERVVQPNNSTTQATTTPTITATPPTATSGVVTSTLSTTNITAPKTTCINHIDVNLPSPTRIQHLTLNNNNNSIFNEKSQYIPSTGDQYTPTHHMKNTHNEGMLHRNVDSQFQHYQPPEHLEDERIYSQETSEMYNKVKGNELINTTEKHYPPLIDPFYSMISKPPNVLQSIPRNPDNKLYAEWNNSASDYFKEINYTDNHSSGIHPLYKLSQACRQVDRLLIGEAQEAVNTFNSNIKKSSGKQQKLIERKSRNYQY</sequence>
<evidence type="ECO:0000256" key="3">
    <source>
        <dbReference type="ARBA" id="ARBA00023155"/>
    </source>
</evidence>
<dbReference type="InterPro" id="IPR050649">
    <property type="entry name" value="Paired_Homeobox_TFs"/>
</dbReference>
<dbReference type="Proteomes" id="UP000050795">
    <property type="component" value="Unassembled WGS sequence"/>
</dbReference>
<evidence type="ECO:0000313" key="10">
    <source>
        <dbReference type="WBParaSite" id="TREG1_94590.1"/>
    </source>
</evidence>
<comment type="subcellular location">
    <subcellularLocation>
        <location evidence="1 5 6">Nucleus</location>
    </subcellularLocation>
</comment>
<evidence type="ECO:0000259" key="8">
    <source>
        <dbReference type="PROSITE" id="PS50071"/>
    </source>
</evidence>
<evidence type="ECO:0000313" key="9">
    <source>
        <dbReference type="Proteomes" id="UP000050795"/>
    </source>
</evidence>
<keyword evidence="3 5" id="KW-0371">Homeobox</keyword>
<dbReference type="FunFam" id="1.10.10.60:FF:000679">
    <property type="entry name" value="Homeobox protein aristaless"/>
    <property type="match status" value="1"/>
</dbReference>
<dbReference type="WBParaSite" id="TREG1_94590.1">
    <property type="protein sequence ID" value="TREG1_94590.1"/>
    <property type="gene ID" value="TREG1_94590"/>
</dbReference>
<feature type="compositionally biased region" description="Low complexity" evidence="7">
    <location>
        <begin position="699"/>
        <end position="716"/>
    </location>
</feature>
<dbReference type="PANTHER" id="PTHR24329">
    <property type="entry name" value="HOMEOBOX PROTEIN ARISTALESS"/>
    <property type="match status" value="1"/>
</dbReference>
<evidence type="ECO:0000256" key="1">
    <source>
        <dbReference type="ARBA" id="ARBA00004123"/>
    </source>
</evidence>
<keyword evidence="4 5" id="KW-0539">Nucleus</keyword>
<feature type="region of interest" description="Disordered" evidence="7">
    <location>
        <begin position="690"/>
        <end position="716"/>
    </location>
</feature>
<dbReference type="GO" id="GO:0000981">
    <property type="term" value="F:DNA-binding transcription factor activity, RNA polymerase II-specific"/>
    <property type="evidence" value="ECO:0007669"/>
    <property type="project" value="InterPro"/>
</dbReference>
<dbReference type="GO" id="GO:0000977">
    <property type="term" value="F:RNA polymerase II transcription regulatory region sequence-specific DNA binding"/>
    <property type="evidence" value="ECO:0007669"/>
    <property type="project" value="TreeGrafter"/>
</dbReference>
<feature type="domain" description="Homeobox" evidence="8">
    <location>
        <begin position="629"/>
        <end position="689"/>
    </location>
</feature>